<dbReference type="AlphaFoldDB" id="A0A2S0PBL3"/>
<dbReference type="PANTHER" id="PTHR30258">
    <property type="entry name" value="TYPE II SECRETION SYSTEM PROTEIN GSPE-RELATED"/>
    <property type="match status" value="1"/>
</dbReference>
<dbReference type="SUPFAM" id="SSF52540">
    <property type="entry name" value="P-loop containing nucleoside triphosphate hydrolases"/>
    <property type="match status" value="1"/>
</dbReference>
<evidence type="ECO:0000256" key="3">
    <source>
        <dbReference type="ARBA" id="ARBA00022840"/>
    </source>
</evidence>
<accession>A0A2S0PBL3</accession>
<dbReference type="Gene3D" id="3.40.50.300">
    <property type="entry name" value="P-loop containing nucleotide triphosphate hydrolases"/>
    <property type="match status" value="1"/>
</dbReference>
<protein>
    <submittedName>
        <fullName evidence="5">Secretion system protein E</fullName>
    </submittedName>
</protein>
<dbReference type="InterPro" id="IPR001482">
    <property type="entry name" value="T2SS/T4SS_dom"/>
</dbReference>
<keyword evidence="6" id="KW-1185">Reference proteome</keyword>
<dbReference type="InterPro" id="IPR027417">
    <property type="entry name" value="P-loop_NTPase"/>
</dbReference>
<evidence type="ECO:0000313" key="5">
    <source>
        <dbReference type="EMBL" id="AVY94751.1"/>
    </source>
</evidence>
<dbReference type="Gene3D" id="3.30.450.90">
    <property type="match status" value="1"/>
</dbReference>
<dbReference type="STRING" id="1122240.GCA_000620105_01719"/>
<dbReference type="SMART" id="SM00382">
    <property type="entry name" value="AAA"/>
    <property type="match status" value="1"/>
</dbReference>
<dbReference type="GO" id="GO:0005886">
    <property type="term" value="C:plasma membrane"/>
    <property type="evidence" value="ECO:0007669"/>
    <property type="project" value="TreeGrafter"/>
</dbReference>
<dbReference type="InterPro" id="IPR003593">
    <property type="entry name" value="AAA+_ATPase"/>
</dbReference>
<dbReference type="KEGG" id="maer:DAI18_12405"/>
<feature type="domain" description="Bacterial type II secretion system protein E" evidence="4">
    <location>
        <begin position="378"/>
        <end position="392"/>
    </location>
</feature>
<dbReference type="EMBL" id="CP028519">
    <property type="protein sequence ID" value="AVY94751.1"/>
    <property type="molecule type" value="Genomic_DNA"/>
</dbReference>
<evidence type="ECO:0000256" key="1">
    <source>
        <dbReference type="ARBA" id="ARBA00006611"/>
    </source>
</evidence>
<reference evidence="5 6" key="1">
    <citation type="submission" date="2018-04" db="EMBL/GenBank/DDBJ databases">
        <title>Denitrifier Microvirgula.</title>
        <authorList>
            <person name="Anderson E."/>
            <person name="Jang J."/>
            <person name="Ishii S."/>
        </authorList>
    </citation>
    <scope>NUCLEOTIDE SEQUENCE [LARGE SCALE GENOMIC DNA]</scope>
    <source>
        <strain evidence="5 6">BE2.4</strain>
    </source>
</reference>
<dbReference type="Gene3D" id="1.10.40.70">
    <property type="match status" value="1"/>
</dbReference>
<dbReference type="Gene3D" id="3.30.300.160">
    <property type="entry name" value="Type II secretion system, protein E, N-terminal domain"/>
    <property type="match status" value="1"/>
</dbReference>
<dbReference type="GO" id="GO:0016887">
    <property type="term" value="F:ATP hydrolysis activity"/>
    <property type="evidence" value="ECO:0007669"/>
    <property type="project" value="TreeGrafter"/>
</dbReference>
<evidence type="ECO:0000256" key="2">
    <source>
        <dbReference type="ARBA" id="ARBA00022741"/>
    </source>
</evidence>
<dbReference type="InterPro" id="IPR037257">
    <property type="entry name" value="T2SS_E_N_sf"/>
</dbReference>
<dbReference type="InterPro" id="IPR007831">
    <property type="entry name" value="T2SS_GspE_N"/>
</dbReference>
<dbReference type="OrthoDB" id="5790493at2"/>
<keyword evidence="3" id="KW-0067">ATP-binding</keyword>
<dbReference type="CDD" id="cd01129">
    <property type="entry name" value="PulE-GspE-like"/>
    <property type="match status" value="1"/>
</dbReference>
<dbReference type="Pfam" id="PF05157">
    <property type="entry name" value="MshEN"/>
    <property type="match status" value="1"/>
</dbReference>
<dbReference type="PROSITE" id="PS00662">
    <property type="entry name" value="T2SP_E"/>
    <property type="match status" value="1"/>
</dbReference>
<evidence type="ECO:0000259" key="4">
    <source>
        <dbReference type="PROSITE" id="PS00662"/>
    </source>
</evidence>
<dbReference type="Proteomes" id="UP000244173">
    <property type="component" value="Chromosome"/>
</dbReference>
<sequence length="561" mass="60682">MSAPEAEFTQWLLARGLLTPAQLRVVQAEQQATGVALDTLLLRLGFVSAAALQQQPVSTAVPVLGALRRQVSDPRLLALLPRELAIRHAAFPLAFDADSGTLDLAMSRPHDNVALAHIRQQGGARCRQLRTHQAAAADIAQAIGRAYGHAAAVDGALRALDGASAEVIGRAPVDGNPVVQLVDSLIADAAARDASDIHLEPEQTFVRIRYRLDGVMQLFRTLDKRHWPAMLTRLKILSGMNIAETRAPQDGRFSQSPDGRRLDVRAATQPTLHGENLVLRLLDRQREYLSLDGLGLPDAQQALLRALSARPAGILLVTGPTGSGKTTTLYAVLSLLDSTALNIMTLEDPVEYPMPGIRQTSITDNVKLDFASGIRSLMRQDPDAILVGEIRDADTAAMAFRAAMTGHQVFATLHAPTALGVLPRLLDLGVCRDTLVGNVSGILGQRLVRRLCPHCRQADRPDAGERRLLGVSDDEICLYRPRGCEACLGSGYRGRFMVAELLRIDADIDAAIGRHDDPASLRRLAKARGFSELAEQGCARVLAGDTSLEEIIRTIDLSERR</sequence>
<gene>
    <name evidence="5" type="ORF">DAI18_12405</name>
</gene>
<dbReference type="Pfam" id="PF00437">
    <property type="entry name" value="T2SSE"/>
    <property type="match status" value="1"/>
</dbReference>
<comment type="similarity">
    <text evidence="1">Belongs to the GSP E family.</text>
</comment>
<evidence type="ECO:0000313" key="6">
    <source>
        <dbReference type="Proteomes" id="UP000244173"/>
    </source>
</evidence>
<organism evidence="5 6">
    <name type="scientific">Microvirgula aerodenitrificans</name>
    <dbReference type="NCBI Taxonomy" id="57480"/>
    <lineage>
        <taxon>Bacteria</taxon>
        <taxon>Pseudomonadati</taxon>
        <taxon>Pseudomonadota</taxon>
        <taxon>Betaproteobacteria</taxon>
        <taxon>Neisseriales</taxon>
        <taxon>Aquaspirillaceae</taxon>
        <taxon>Microvirgula</taxon>
    </lineage>
</organism>
<dbReference type="GO" id="GO:0005524">
    <property type="term" value="F:ATP binding"/>
    <property type="evidence" value="ECO:0007669"/>
    <property type="project" value="UniProtKB-KW"/>
</dbReference>
<dbReference type="PANTHER" id="PTHR30258:SF2">
    <property type="entry name" value="COMG OPERON PROTEIN 1"/>
    <property type="match status" value="1"/>
</dbReference>
<dbReference type="SUPFAM" id="SSF160246">
    <property type="entry name" value="EspE N-terminal domain-like"/>
    <property type="match status" value="1"/>
</dbReference>
<keyword evidence="2" id="KW-0547">Nucleotide-binding</keyword>
<proteinExistence type="inferred from homology"/>
<name>A0A2S0PBL3_9NEIS</name>